<accession>A0A508A8F2</accession>
<dbReference type="Proteomes" id="UP000318212">
    <property type="component" value="Unassembled WGS sequence"/>
</dbReference>
<comment type="caution">
    <text evidence="1">The sequence shown here is derived from an EMBL/GenBank/DDBJ whole genome shotgun (WGS) entry which is preliminary data.</text>
</comment>
<dbReference type="PANTHER" id="PTHR37953:SF1">
    <property type="entry name" value="UPF0127 PROTEIN MJ1496"/>
    <property type="match status" value="1"/>
</dbReference>
<proteinExistence type="predicted"/>
<sequence length="103" mass="11445">MVPHGRAALSWWARFRGLLFRAPLASDGSEAMLIEPCASIHTFGMGYALDVVFVDKAGTVVRVHEGIRPWRACMQRGARSVIEFHAGAVQRLSIRPGDVLEWK</sequence>
<dbReference type="InterPro" id="IPR038695">
    <property type="entry name" value="Saro_0823-like_sf"/>
</dbReference>
<evidence type="ECO:0000313" key="2">
    <source>
        <dbReference type="Proteomes" id="UP000318212"/>
    </source>
</evidence>
<dbReference type="Gene3D" id="2.60.120.1140">
    <property type="entry name" value="Protein of unknown function DUF192"/>
    <property type="match status" value="1"/>
</dbReference>
<evidence type="ECO:0000313" key="1">
    <source>
        <dbReference type="EMBL" id="TQD45707.1"/>
    </source>
</evidence>
<protein>
    <submittedName>
        <fullName evidence="1">DUF192 domain-containing protein</fullName>
    </submittedName>
</protein>
<dbReference type="AlphaFoldDB" id="A0A508A8F2"/>
<keyword evidence="2" id="KW-1185">Reference proteome</keyword>
<reference evidence="1 2" key="1">
    <citation type="submission" date="2019-06" db="EMBL/GenBank/DDBJ databases">
        <title>Lysobacter alkalisoli sp. nov. isolated from saline soil.</title>
        <authorList>
            <person name="Sun J.-Q."/>
            <person name="Xu L."/>
        </authorList>
    </citation>
    <scope>NUCLEOTIDE SEQUENCE [LARGE SCALE GENOMIC DNA]</scope>
    <source>
        <strain evidence="1 2">JCM 31130</strain>
    </source>
</reference>
<dbReference type="Pfam" id="PF02643">
    <property type="entry name" value="DUF192"/>
    <property type="match status" value="1"/>
</dbReference>
<name>A0A508A8F2_9GAMM</name>
<dbReference type="PANTHER" id="PTHR37953">
    <property type="entry name" value="UPF0127 PROTEIN MJ1496"/>
    <property type="match status" value="1"/>
</dbReference>
<dbReference type="OrthoDB" id="9813379at2"/>
<gene>
    <name evidence="1" type="ORF">FKV25_07615</name>
</gene>
<organism evidence="1 2">
    <name type="scientific">Marilutibacter aestuarii</name>
    <dbReference type="NCBI Taxonomy" id="1706195"/>
    <lineage>
        <taxon>Bacteria</taxon>
        <taxon>Pseudomonadati</taxon>
        <taxon>Pseudomonadota</taxon>
        <taxon>Gammaproteobacteria</taxon>
        <taxon>Lysobacterales</taxon>
        <taxon>Lysobacteraceae</taxon>
        <taxon>Marilutibacter</taxon>
    </lineage>
</organism>
<dbReference type="EMBL" id="VICE01000071">
    <property type="protein sequence ID" value="TQD45707.1"/>
    <property type="molecule type" value="Genomic_DNA"/>
</dbReference>
<dbReference type="InterPro" id="IPR003795">
    <property type="entry name" value="DUF192"/>
</dbReference>